<dbReference type="EMBL" id="QRYC01000002">
    <property type="protein sequence ID" value="RGU58533.1"/>
    <property type="molecule type" value="Genomic_DNA"/>
</dbReference>
<sequence length="428" mass="49792">MNLLKIIFLFFCTWMTGELTAQTPFERYFLDKTLRFDYYHCGDSRNQEYFFDELKEEPYWAGSKVSLLDDTGYGVQLFKIFDKASGKEIYSRSYCTLFNEWQTTPEAQTVRKAMPESVVFPYPKNEVRIEIYARNRKGVFEKKFEQDIDPNSYFVKKFTPRYETFEVAYNGNPSTRVDIVLVPEGYTQNEKEKFAAACRVFAEEFFSYSPFKENAARFNIRAVWAPSMESGVTIPGEHVWRNTAAQARYYTFDSERYQMIEDFQGLRDIAAHAPYDHIYVLSNTQKYGGGGIYNFYGISAAHHPNRTGKIYVHEFGHVLLGLGDEYIGNVSYNDMYPTDVEPWEANLTTLTDFGRKEWKKMLDTKTPVPTPVNEKTPQKLGVYEGGGYVNKGVYRPWPNCLMNNLHTIDIFCPVCSQAIRKQIDFLCR</sequence>
<evidence type="ECO:0000313" key="6">
    <source>
        <dbReference type="Proteomes" id="UP000284243"/>
    </source>
</evidence>
<dbReference type="EMBL" id="QRYW01000012">
    <property type="protein sequence ID" value="RGV27583.1"/>
    <property type="molecule type" value="Genomic_DNA"/>
</dbReference>
<dbReference type="InterPro" id="IPR032625">
    <property type="entry name" value="M64_N"/>
</dbReference>
<evidence type="ECO:0000313" key="3">
    <source>
        <dbReference type="EMBL" id="RGU58533.1"/>
    </source>
</evidence>
<protein>
    <submittedName>
        <fullName evidence="2">M64 family metallo-endopeptidase</fullName>
    </submittedName>
    <submittedName>
        <fullName evidence="3">Peptidase M64</fullName>
    </submittedName>
</protein>
<comment type="caution">
    <text evidence="3">The sequence shown here is derived from an EMBL/GenBank/DDBJ whole genome shotgun (WGS) entry which is preliminary data.</text>
</comment>
<evidence type="ECO:0000313" key="5">
    <source>
        <dbReference type="Proteomes" id="UP000283426"/>
    </source>
</evidence>
<name>A0A412TXL2_9BACT</name>
<dbReference type="RefSeq" id="WP_022159358.1">
    <property type="nucleotide sequence ID" value="NZ_BAABYK010000001.1"/>
</dbReference>
<dbReference type="InterPro" id="IPR024079">
    <property type="entry name" value="MetalloPept_cat_dom_sf"/>
</dbReference>
<dbReference type="Proteomes" id="UP000284243">
    <property type="component" value="Unassembled WGS sequence"/>
</dbReference>
<dbReference type="Pfam" id="PF16217">
    <property type="entry name" value="M64_N"/>
    <property type="match status" value="1"/>
</dbReference>
<reference evidence="5 6" key="1">
    <citation type="submission" date="2018-08" db="EMBL/GenBank/DDBJ databases">
        <title>A genome reference for cultivated species of the human gut microbiota.</title>
        <authorList>
            <person name="Zou Y."/>
            <person name="Xue W."/>
            <person name="Luo G."/>
        </authorList>
    </citation>
    <scope>NUCLEOTIDE SEQUENCE [LARGE SCALE GENOMIC DNA]</scope>
    <source>
        <strain evidence="4 5">AF14-6AC</strain>
        <strain evidence="3 6">AF16-14</strain>
    </source>
</reference>
<dbReference type="InterPro" id="IPR038171">
    <property type="entry name" value="M64_N_sf"/>
</dbReference>
<accession>A0A412TXL2</accession>
<evidence type="ECO:0000313" key="2">
    <source>
        <dbReference type="EMBL" id="MDB9223874.1"/>
    </source>
</evidence>
<dbReference type="InterPro" id="IPR019026">
    <property type="entry name" value="Peptidase_M64_IgA"/>
</dbReference>
<reference evidence="2" key="2">
    <citation type="submission" date="2023-01" db="EMBL/GenBank/DDBJ databases">
        <title>Human gut microbiome strain richness.</title>
        <authorList>
            <person name="Chen-Liaw A."/>
        </authorList>
    </citation>
    <scope>NUCLEOTIDE SEQUENCE</scope>
    <source>
        <strain evidence="2">RTP21484st1_B7_RTP21484_190118</strain>
    </source>
</reference>
<evidence type="ECO:0000313" key="4">
    <source>
        <dbReference type="EMBL" id="RGV27583.1"/>
    </source>
</evidence>
<dbReference type="Gene3D" id="2.60.40.3250">
    <property type="entry name" value="Peptidase M64, N-terminal domain"/>
    <property type="match status" value="1"/>
</dbReference>
<feature type="domain" description="Peptidase M64 N-terminal" evidence="1">
    <location>
        <begin position="25"/>
        <end position="144"/>
    </location>
</feature>
<gene>
    <name evidence="4" type="ORF">DWW24_06935</name>
    <name evidence="3" type="ORF">DWW57_02120</name>
    <name evidence="2" type="ORF">PN645_12770</name>
</gene>
<dbReference type="EMBL" id="JAQMRD010000017">
    <property type="protein sequence ID" value="MDB9223874.1"/>
    <property type="molecule type" value="Genomic_DNA"/>
</dbReference>
<dbReference type="GO" id="GO:0008237">
    <property type="term" value="F:metallopeptidase activity"/>
    <property type="evidence" value="ECO:0007669"/>
    <property type="project" value="InterPro"/>
</dbReference>
<dbReference type="Proteomes" id="UP000283426">
    <property type="component" value="Unassembled WGS sequence"/>
</dbReference>
<dbReference type="Gene3D" id="3.40.390.10">
    <property type="entry name" value="Collagenase (Catalytic Domain)"/>
    <property type="match status" value="1"/>
</dbReference>
<organism evidence="3 6">
    <name type="scientific">Odoribacter splanchnicus</name>
    <dbReference type="NCBI Taxonomy" id="28118"/>
    <lineage>
        <taxon>Bacteria</taxon>
        <taxon>Pseudomonadati</taxon>
        <taxon>Bacteroidota</taxon>
        <taxon>Bacteroidia</taxon>
        <taxon>Bacteroidales</taxon>
        <taxon>Odoribacteraceae</taxon>
        <taxon>Odoribacter</taxon>
    </lineage>
</organism>
<dbReference type="Proteomes" id="UP001212263">
    <property type="component" value="Unassembled WGS sequence"/>
</dbReference>
<dbReference type="AlphaFoldDB" id="A0A412TXL2"/>
<dbReference type="Pfam" id="PF09471">
    <property type="entry name" value="Peptidase_M64"/>
    <property type="match status" value="1"/>
</dbReference>
<evidence type="ECO:0000259" key="1">
    <source>
        <dbReference type="Pfam" id="PF16217"/>
    </source>
</evidence>
<proteinExistence type="predicted"/>